<sequence>MTPIFVTRDIFDREGMTGRLSGMALDINTTSWQKRSNMDESGRENNPMLSAIAPVGKVDFDLLSLGVILKKGRGKNQFMNGGSLRTGLEKTKFPFPELSFQIPHWPGEQGPPATSSRTKHSARPGYCRLKRVRLGTGQTVPQSHVDSRVCSWFVNKGWER</sequence>
<evidence type="ECO:0000313" key="2">
    <source>
        <dbReference type="Proteomes" id="UP000002624"/>
    </source>
</evidence>
<accession>C6HRZ2</accession>
<protein>
    <submittedName>
        <fullName evidence="1">Uncharacterized protein</fullName>
    </submittedName>
</protein>
<name>C6HRZ2_AJECH</name>
<dbReference type="HOGENOM" id="CLU_1651670_0_0_1"/>
<dbReference type="AlphaFoldDB" id="C6HRZ2"/>
<dbReference type="EMBL" id="GG692437">
    <property type="protein sequence ID" value="EER36810.1"/>
    <property type="molecule type" value="Genomic_DNA"/>
</dbReference>
<organism evidence="1 2">
    <name type="scientific">Ajellomyces capsulatus (strain H143)</name>
    <name type="common">Darling's disease fungus</name>
    <name type="synonym">Histoplasma capsulatum</name>
    <dbReference type="NCBI Taxonomy" id="544712"/>
    <lineage>
        <taxon>Eukaryota</taxon>
        <taxon>Fungi</taxon>
        <taxon>Dikarya</taxon>
        <taxon>Ascomycota</taxon>
        <taxon>Pezizomycotina</taxon>
        <taxon>Eurotiomycetes</taxon>
        <taxon>Eurotiomycetidae</taxon>
        <taxon>Onygenales</taxon>
        <taxon>Ajellomycetaceae</taxon>
        <taxon>Histoplasma</taxon>
    </lineage>
</organism>
<evidence type="ECO:0000313" key="1">
    <source>
        <dbReference type="EMBL" id="EER36810.1"/>
    </source>
</evidence>
<dbReference type="VEuPathDB" id="FungiDB:HCDG_08973"/>
<dbReference type="Proteomes" id="UP000002624">
    <property type="component" value="Unassembled WGS sequence"/>
</dbReference>
<reference evidence="2" key="1">
    <citation type="submission" date="2009-05" db="EMBL/GenBank/DDBJ databases">
        <title>The genome sequence of Ajellomyces capsulatus strain H143.</title>
        <authorList>
            <person name="Champion M."/>
            <person name="Cuomo C.A."/>
            <person name="Ma L.-J."/>
            <person name="Henn M.R."/>
            <person name="Sil A."/>
            <person name="Goldman B."/>
            <person name="Young S.K."/>
            <person name="Kodira C.D."/>
            <person name="Zeng Q."/>
            <person name="Koehrsen M."/>
            <person name="Alvarado L."/>
            <person name="Berlin A.M."/>
            <person name="Borenstein D."/>
            <person name="Chen Z."/>
            <person name="Engels R."/>
            <person name="Freedman E."/>
            <person name="Gellesch M."/>
            <person name="Goldberg J."/>
            <person name="Griggs A."/>
            <person name="Gujja S."/>
            <person name="Heiman D.I."/>
            <person name="Hepburn T.A."/>
            <person name="Howarth C."/>
            <person name="Jen D."/>
            <person name="Larson L."/>
            <person name="Lewis B."/>
            <person name="Mehta T."/>
            <person name="Park D."/>
            <person name="Pearson M."/>
            <person name="Roberts A."/>
            <person name="Saif S."/>
            <person name="Shea T.D."/>
            <person name="Shenoy N."/>
            <person name="Sisk P."/>
            <person name="Stolte C."/>
            <person name="Sykes S."/>
            <person name="Walk T."/>
            <person name="White J."/>
            <person name="Yandava C."/>
            <person name="Klein B."/>
            <person name="McEwen J.G."/>
            <person name="Puccia R."/>
            <person name="Goldman G.H."/>
            <person name="Felipe M.S."/>
            <person name="Nino-Vega G."/>
            <person name="San-Blas G."/>
            <person name="Taylor J.W."/>
            <person name="Mendoza L."/>
            <person name="Galagan J.E."/>
            <person name="Nusbaum C."/>
            <person name="Birren B.W."/>
        </authorList>
    </citation>
    <scope>NUCLEOTIDE SEQUENCE [LARGE SCALE GENOMIC DNA]</scope>
    <source>
        <strain evidence="2">H143</strain>
    </source>
</reference>
<dbReference type="OrthoDB" id="10558084at2759"/>
<gene>
    <name evidence="1" type="ORF">HCDG_08973</name>
</gene>
<proteinExistence type="predicted"/>